<dbReference type="Proteomes" id="UP000245383">
    <property type="component" value="Unassembled WGS sequence"/>
</dbReference>
<proteinExistence type="predicted"/>
<dbReference type="PANTHER" id="PTHR41733:SF1">
    <property type="entry name" value="CHROMOSOME UNDETERMINED SCAFFOLD_30, WHOLE GENOME SHOTGUN SEQUENCE"/>
    <property type="match status" value="1"/>
</dbReference>
<dbReference type="PANTHER" id="PTHR41733">
    <property type="entry name" value="UBIQUITIN-ASSOCIATED/TRANSLATION ELONGATION FACTOR EF1B, N-TERMINAL, EUKARYOTE"/>
    <property type="match status" value="1"/>
</dbReference>
<organism evidence="2 3">
    <name type="scientific">Smittium simulii</name>
    <dbReference type="NCBI Taxonomy" id="133385"/>
    <lineage>
        <taxon>Eukaryota</taxon>
        <taxon>Fungi</taxon>
        <taxon>Fungi incertae sedis</taxon>
        <taxon>Zoopagomycota</taxon>
        <taxon>Kickxellomycotina</taxon>
        <taxon>Harpellomycetes</taxon>
        <taxon>Harpellales</taxon>
        <taxon>Legeriomycetaceae</taxon>
        <taxon>Smittium</taxon>
    </lineage>
</organism>
<accession>A0A2T9YA99</accession>
<reference evidence="2 3" key="1">
    <citation type="journal article" date="2018" name="MBio">
        <title>Comparative Genomics Reveals the Core Gene Toolbox for the Fungus-Insect Symbiosis.</title>
        <authorList>
            <person name="Wang Y."/>
            <person name="Stata M."/>
            <person name="Wang W."/>
            <person name="Stajich J.E."/>
            <person name="White M.M."/>
            <person name="Moncalvo J.M."/>
        </authorList>
    </citation>
    <scope>NUCLEOTIDE SEQUENCE [LARGE SCALE GENOMIC DNA]</scope>
    <source>
        <strain evidence="2 3">SWE-8-4</strain>
    </source>
</reference>
<keyword evidence="1" id="KW-0175">Coiled coil</keyword>
<dbReference type="AlphaFoldDB" id="A0A2T9YA99"/>
<evidence type="ECO:0000256" key="1">
    <source>
        <dbReference type="SAM" id="Coils"/>
    </source>
</evidence>
<dbReference type="SUPFAM" id="SSF46689">
    <property type="entry name" value="Homeodomain-like"/>
    <property type="match status" value="1"/>
</dbReference>
<dbReference type="EMBL" id="MBFR01000328">
    <property type="protein sequence ID" value="PVU89260.1"/>
    <property type="molecule type" value="Genomic_DNA"/>
</dbReference>
<name>A0A2T9YA99_9FUNG</name>
<protein>
    <recommendedName>
        <fullName evidence="4">Myb-like domain-containing protein</fullName>
    </recommendedName>
</protein>
<sequence length="197" mass="22145">MSIVKPRSMPTGARNVVRANDSASLWNCTLSPGWTNDEVAVLRQALIKFGIGNWAKIIESECLLGKTIAQMNLQTQRMLGQQSTAEFSGLHIDPFIIGELNSKKVGPNIKRKNGFIVNTEGKQSREDIIQRRKENRVYESTVEERNAIILKKCASLPPILSDKKRKLQDLKEELSNILLQIGECKKKIEICANISKQ</sequence>
<dbReference type="OrthoDB" id="608866at2759"/>
<dbReference type="STRING" id="133385.A0A2T9YA99"/>
<dbReference type="InterPro" id="IPR009057">
    <property type="entry name" value="Homeodomain-like_sf"/>
</dbReference>
<dbReference type="InterPro" id="IPR001005">
    <property type="entry name" value="SANT/Myb"/>
</dbReference>
<feature type="coiled-coil region" evidence="1">
    <location>
        <begin position="160"/>
        <end position="187"/>
    </location>
</feature>
<gene>
    <name evidence="2" type="ORF">BB561_005467</name>
</gene>
<keyword evidence="3" id="KW-1185">Reference proteome</keyword>
<evidence type="ECO:0000313" key="3">
    <source>
        <dbReference type="Proteomes" id="UP000245383"/>
    </source>
</evidence>
<evidence type="ECO:0008006" key="4">
    <source>
        <dbReference type="Google" id="ProtNLM"/>
    </source>
</evidence>
<dbReference type="CDD" id="cd00167">
    <property type="entry name" value="SANT"/>
    <property type="match status" value="1"/>
</dbReference>
<comment type="caution">
    <text evidence="2">The sequence shown here is derived from an EMBL/GenBank/DDBJ whole genome shotgun (WGS) entry which is preliminary data.</text>
</comment>
<evidence type="ECO:0000313" key="2">
    <source>
        <dbReference type="EMBL" id="PVU89260.1"/>
    </source>
</evidence>